<dbReference type="OrthoDB" id="5289858at2"/>
<evidence type="ECO:0000313" key="2">
    <source>
        <dbReference type="EMBL" id="RKP45633.1"/>
    </source>
</evidence>
<sequence>MLRIHSVLVRVLSALGLATAVALVAGCGGGGGGGSSSTSSSSTTSSSGPSSSGPSSGSTNTAPLVANQVPVTVGYGYAGGSNIPTVSVTLCAPGTSNCQTIDNIQVDTMSFGLRLTSTAASAVLGSLPQVTSGGAAVAECTQFADGYTWGSVRLADVKIGGETASNLPINILGDVPQSAVSSGGCASGTLETSGSALGANGILGIGVSQYDCGSGCATQANNGMYYGCPGGTNCTGTTLPLTSQVATPMRSFAADNNGVSLTMPSVGPSGASLVSGVLTFGVATQSNNALPTSGVTVYTSDRYGDTQSATYNGALGYVAFFDSGSNAYFVPDPAIPRCTGQGSWAYCPSSTVSRTIGVTGYNGASGSFPISIANAQQLFASGAFASNDLGGTLGGVGSKLDMGLPFFYGRTVYYGYDLTGTGGPQPYVAF</sequence>
<reference evidence="2 3" key="1">
    <citation type="submission" date="2018-10" db="EMBL/GenBank/DDBJ databases">
        <title>Paraburkholderia sp. 7MK8-2, isolated from soil.</title>
        <authorList>
            <person name="Gao Z.-H."/>
            <person name="Qiu L.-H."/>
        </authorList>
    </citation>
    <scope>NUCLEOTIDE SEQUENCE [LARGE SCALE GENOMIC DNA]</scope>
    <source>
        <strain evidence="2 3">7MK8-2</strain>
    </source>
</reference>
<keyword evidence="3" id="KW-1185">Reference proteome</keyword>
<evidence type="ECO:0000256" key="1">
    <source>
        <dbReference type="SAM" id="MobiDB-lite"/>
    </source>
</evidence>
<dbReference type="EMBL" id="RBZV01000009">
    <property type="protein sequence ID" value="RKP45633.1"/>
    <property type="molecule type" value="Genomic_DNA"/>
</dbReference>
<dbReference type="Pfam" id="PF11925">
    <property type="entry name" value="DUF3443"/>
    <property type="match status" value="1"/>
</dbReference>
<feature type="region of interest" description="Disordered" evidence="1">
    <location>
        <begin position="33"/>
        <end position="62"/>
    </location>
</feature>
<dbReference type="Proteomes" id="UP000280434">
    <property type="component" value="Unassembled WGS sequence"/>
</dbReference>
<dbReference type="InterPro" id="IPR021847">
    <property type="entry name" value="DUF3443"/>
</dbReference>
<protein>
    <submittedName>
        <fullName evidence="2">DUF3443 domain-containing protein</fullName>
    </submittedName>
</protein>
<feature type="compositionally biased region" description="Low complexity" evidence="1">
    <location>
        <begin position="36"/>
        <end position="59"/>
    </location>
</feature>
<gene>
    <name evidence="2" type="ORF">D7S89_20075</name>
</gene>
<dbReference type="PROSITE" id="PS51257">
    <property type="entry name" value="PROKAR_LIPOPROTEIN"/>
    <property type="match status" value="1"/>
</dbReference>
<dbReference type="AlphaFoldDB" id="A0A494XDF2"/>
<name>A0A494XDF2_9BURK</name>
<proteinExistence type="predicted"/>
<organism evidence="2 3">
    <name type="scientific">Trinickia fusca</name>
    <dbReference type="NCBI Taxonomy" id="2419777"/>
    <lineage>
        <taxon>Bacteria</taxon>
        <taxon>Pseudomonadati</taxon>
        <taxon>Pseudomonadota</taxon>
        <taxon>Betaproteobacteria</taxon>
        <taxon>Burkholderiales</taxon>
        <taxon>Burkholderiaceae</taxon>
        <taxon>Trinickia</taxon>
    </lineage>
</organism>
<accession>A0A494XDF2</accession>
<comment type="caution">
    <text evidence="2">The sequence shown here is derived from an EMBL/GenBank/DDBJ whole genome shotgun (WGS) entry which is preliminary data.</text>
</comment>
<evidence type="ECO:0000313" key="3">
    <source>
        <dbReference type="Proteomes" id="UP000280434"/>
    </source>
</evidence>